<feature type="binding site" evidence="2">
    <location>
        <begin position="141"/>
        <end position="145"/>
    </location>
    <ligand>
        <name>ATP</name>
        <dbReference type="ChEBI" id="CHEBI:30616"/>
    </ligand>
</feature>
<reference evidence="4" key="1">
    <citation type="submission" date="2018-05" db="EMBL/GenBank/DDBJ databases">
        <authorList>
            <person name="Lanie J.A."/>
            <person name="Ng W.-L."/>
            <person name="Kazmierczak K.M."/>
            <person name="Andrzejewski T.M."/>
            <person name="Davidsen T.M."/>
            <person name="Wayne K.J."/>
            <person name="Tettelin H."/>
            <person name="Glass J.I."/>
            <person name="Rusch D."/>
            <person name="Podicherti R."/>
            <person name="Tsui H.-C.T."/>
            <person name="Winkler M.E."/>
        </authorList>
    </citation>
    <scope>NUCLEOTIDE SEQUENCE</scope>
    <source>
        <strain evidence="4">KNB</strain>
    </source>
</reference>
<feature type="binding site" evidence="1">
    <location>
        <position position="60"/>
    </location>
    <ligand>
        <name>substrate</name>
    </ligand>
</feature>
<feature type="binding site" evidence="2">
    <location>
        <begin position="13"/>
        <end position="21"/>
    </location>
    <ligand>
        <name>ATP</name>
        <dbReference type="ChEBI" id="CHEBI:30616"/>
    </ligand>
</feature>
<keyword evidence="2" id="KW-0067">ATP-binding</keyword>
<feature type="binding site" evidence="1">
    <location>
        <position position="150"/>
    </location>
    <ligand>
        <name>substrate</name>
    </ligand>
</feature>
<keyword evidence="4" id="KW-0418">Kinase</keyword>
<dbReference type="PANTHER" id="PTHR10513">
    <property type="entry name" value="DEOXYNUCLEOSIDE KINASE"/>
    <property type="match status" value="1"/>
</dbReference>
<gene>
    <name evidence="4" type="ORF">NITFAB_0524</name>
</gene>
<dbReference type="GO" id="GO:0005737">
    <property type="term" value="C:cytoplasm"/>
    <property type="evidence" value="ECO:0007669"/>
    <property type="project" value="TreeGrafter"/>
</dbReference>
<protein>
    <submittedName>
        <fullName evidence="4">Deoxynucleoside kinase</fullName>
    </submittedName>
</protein>
<dbReference type="InterPro" id="IPR027417">
    <property type="entry name" value="P-loop_NTPase"/>
</dbReference>
<feature type="binding site" evidence="1">
    <location>
        <position position="84"/>
    </location>
    <ligand>
        <name>substrate</name>
    </ligand>
</feature>
<dbReference type="Pfam" id="PF01712">
    <property type="entry name" value="dNK"/>
    <property type="match status" value="1"/>
</dbReference>
<dbReference type="EMBL" id="LS423452">
    <property type="protein sequence ID" value="SPS04935.1"/>
    <property type="molecule type" value="Genomic_DNA"/>
</dbReference>
<dbReference type="InterPro" id="IPR050566">
    <property type="entry name" value="Deoxyribonucleoside_kinase"/>
</dbReference>
<keyword evidence="4" id="KW-0808">Transferase</keyword>
<evidence type="ECO:0000256" key="2">
    <source>
        <dbReference type="PIRSR" id="PIRSR000705-3"/>
    </source>
</evidence>
<dbReference type="CDD" id="cd01673">
    <property type="entry name" value="dNK"/>
    <property type="match status" value="1"/>
</dbReference>
<dbReference type="Gene3D" id="3.40.50.300">
    <property type="entry name" value="P-loop containing nucleotide triphosphate hydrolases"/>
    <property type="match status" value="1"/>
</dbReference>
<accession>A0A2X0SJ57</accession>
<evidence type="ECO:0000313" key="4">
    <source>
        <dbReference type="EMBL" id="SPS04935.1"/>
    </source>
</evidence>
<sequence length="215" mass="24657">MLFDRYRYVVVEGPIGVGKTSLALRLARHYGVDMLLEKPEENFFLARFYKNPECHALSTQLFFLLQRISEVHNLIHAQMDTSHRGIVADYLFEKNVLFARLNLDDDELALYQKIHDGLAPQAPKPDLVIYLQASPKFLAERVRRRGLPYECQMAESYLARLAQGYCDFFGHYDAAPVLTVNSEHMNFADSDEDFAFLLQCVRSMSGQRESIGRGA</sequence>
<evidence type="ECO:0000259" key="3">
    <source>
        <dbReference type="Pfam" id="PF01712"/>
    </source>
</evidence>
<feature type="binding site" evidence="1">
    <location>
        <position position="49"/>
    </location>
    <ligand>
        <name>substrate</name>
    </ligand>
</feature>
<feature type="binding site" evidence="1">
    <location>
        <position position="37"/>
    </location>
    <ligand>
        <name>substrate</name>
    </ligand>
</feature>
<proteinExistence type="predicted"/>
<feature type="domain" description="Deoxynucleoside kinase" evidence="3">
    <location>
        <begin position="10"/>
        <end position="198"/>
    </location>
</feature>
<dbReference type="GO" id="GO:0005524">
    <property type="term" value="F:ATP binding"/>
    <property type="evidence" value="ECO:0007669"/>
    <property type="project" value="UniProtKB-KW"/>
</dbReference>
<dbReference type="AlphaFoldDB" id="A0A2X0SJ57"/>
<dbReference type="PIRSF" id="PIRSF000705">
    <property type="entry name" value="DNK"/>
    <property type="match status" value="1"/>
</dbReference>
<dbReference type="GO" id="GO:0019136">
    <property type="term" value="F:deoxynucleoside kinase activity"/>
    <property type="evidence" value="ECO:0007669"/>
    <property type="project" value="InterPro"/>
</dbReference>
<evidence type="ECO:0000256" key="1">
    <source>
        <dbReference type="PIRSR" id="PIRSR000705-2"/>
    </source>
</evidence>
<dbReference type="InterPro" id="IPR002624">
    <property type="entry name" value="DCK/DGK"/>
</dbReference>
<dbReference type="SUPFAM" id="SSF52540">
    <property type="entry name" value="P-loop containing nucleoside triphosphate hydrolases"/>
    <property type="match status" value="1"/>
</dbReference>
<dbReference type="InterPro" id="IPR031314">
    <property type="entry name" value="DNK_dom"/>
</dbReference>
<name>A0A2X0SJ57_9PROT</name>
<organism evidence="4">
    <name type="scientific">Candidatus Nitrotoga fabula</name>
    <dbReference type="NCBI Taxonomy" id="2182327"/>
    <lineage>
        <taxon>Bacteria</taxon>
        <taxon>Pseudomonadati</taxon>
        <taxon>Pseudomonadota</taxon>
        <taxon>Betaproteobacteria</taxon>
        <taxon>Nitrosomonadales</taxon>
        <taxon>Gallionellaceae</taxon>
        <taxon>Candidatus Nitrotoga</taxon>
    </lineage>
</organism>
<dbReference type="PANTHER" id="PTHR10513:SF46">
    <property type="entry name" value="DEOXYGUANOSINE KINASE"/>
    <property type="match status" value="1"/>
</dbReference>
<feature type="binding site" evidence="1">
    <location>
        <position position="89"/>
    </location>
    <ligand>
        <name>substrate</name>
    </ligand>
</feature>
<keyword evidence="2" id="KW-0547">Nucleotide-binding</keyword>